<keyword evidence="8" id="KW-1185">Reference proteome</keyword>
<evidence type="ECO:0000256" key="4">
    <source>
        <dbReference type="ARBA" id="ARBA00022900"/>
    </source>
</evidence>
<evidence type="ECO:0000256" key="3">
    <source>
        <dbReference type="ARBA" id="ARBA00022729"/>
    </source>
</evidence>
<name>A0A4W5LUD9_9TELE</name>
<keyword evidence="4" id="KW-0722">Serine protease inhibitor</keyword>
<evidence type="ECO:0000259" key="6">
    <source>
        <dbReference type="Pfam" id="PF01835"/>
    </source>
</evidence>
<reference evidence="7" key="2">
    <citation type="submission" date="2025-08" db="UniProtKB">
        <authorList>
            <consortium name="Ensembl"/>
        </authorList>
    </citation>
    <scope>IDENTIFICATION</scope>
</reference>
<reference evidence="8" key="1">
    <citation type="submission" date="2018-06" db="EMBL/GenBank/DDBJ databases">
        <title>Genome assembly of Danube salmon.</title>
        <authorList>
            <person name="Macqueen D.J."/>
            <person name="Gundappa M.K."/>
        </authorList>
    </citation>
    <scope>NUCLEOTIDE SEQUENCE [LARGE SCALE GENOMIC DNA]</scope>
</reference>
<dbReference type="Gene3D" id="2.60.40.1930">
    <property type="match status" value="2"/>
</dbReference>
<keyword evidence="2" id="KW-0646">Protease inhibitor</keyword>
<protein>
    <recommendedName>
        <fullName evidence="6">Macroglobulin domain-containing protein</fullName>
    </recommendedName>
</protein>
<evidence type="ECO:0000313" key="8">
    <source>
        <dbReference type="Proteomes" id="UP000314982"/>
    </source>
</evidence>
<evidence type="ECO:0000256" key="2">
    <source>
        <dbReference type="ARBA" id="ARBA00022690"/>
    </source>
</evidence>
<dbReference type="STRING" id="62062.ENSHHUP00000028640"/>
<evidence type="ECO:0000256" key="1">
    <source>
        <dbReference type="ARBA" id="ARBA00010952"/>
    </source>
</evidence>
<dbReference type="FunFam" id="2.60.40.1930:FF:000001">
    <property type="entry name" value="CD109 isoform 3"/>
    <property type="match status" value="1"/>
</dbReference>
<dbReference type="Proteomes" id="UP000314982">
    <property type="component" value="Unassembled WGS sequence"/>
</dbReference>
<dbReference type="GO" id="GO:0004867">
    <property type="term" value="F:serine-type endopeptidase inhibitor activity"/>
    <property type="evidence" value="ECO:0007669"/>
    <property type="project" value="UniProtKB-KW"/>
</dbReference>
<sequence length="188" mass="21694">MSQKNSTVCTEEGQIQTVELEVERDKLPTFVDIPNLMLVAKIDGVKDRKMVRVLVSQHRGYIFIQTDQPIYNPTQQVRYRIFALNHAMRPHDDTFHISIFNAAGNRIMKTLVKAQDGIFTDAPFNIPDVSEMGVWRIVAHYQGDEKNAVTREFQVKKFVLPSFEVTVKPEQSYFPLNTEKFTFTILAK</sequence>
<dbReference type="Ensembl" id="ENSHHUT00000029830.1">
    <property type="protein sequence ID" value="ENSHHUP00000028640.1"/>
    <property type="gene ID" value="ENSHHUG00000018273.1"/>
</dbReference>
<dbReference type="InterPro" id="IPR002890">
    <property type="entry name" value="MG2"/>
</dbReference>
<dbReference type="GO" id="GO:0006956">
    <property type="term" value="P:complement activation"/>
    <property type="evidence" value="ECO:0007669"/>
    <property type="project" value="TreeGrafter"/>
</dbReference>
<dbReference type="PANTHER" id="PTHR11412">
    <property type="entry name" value="MACROGLOBULIN / COMPLEMENT"/>
    <property type="match status" value="1"/>
</dbReference>
<comment type="similarity">
    <text evidence="1">Belongs to the protease inhibitor I39 (alpha-2-macroglobulin) family.</text>
</comment>
<evidence type="ECO:0000313" key="7">
    <source>
        <dbReference type="Ensembl" id="ENSHHUP00000028640.1"/>
    </source>
</evidence>
<dbReference type="InterPro" id="IPR050473">
    <property type="entry name" value="A2M/Complement_sys"/>
</dbReference>
<feature type="domain" description="Macroglobulin" evidence="6">
    <location>
        <begin position="62"/>
        <end position="155"/>
    </location>
</feature>
<accession>A0A4W5LUD9</accession>
<dbReference type="GeneTree" id="ENSGT00940000155739"/>
<dbReference type="Gene3D" id="2.60.40.1940">
    <property type="match status" value="1"/>
</dbReference>
<keyword evidence="5" id="KW-0325">Glycoprotein</keyword>
<dbReference type="PANTHER" id="PTHR11412:SF144">
    <property type="entry name" value="COMPLEMENT C4-B"/>
    <property type="match status" value="1"/>
</dbReference>
<keyword evidence="3" id="KW-0732">Signal</keyword>
<organism evidence="7 8">
    <name type="scientific">Hucho hucho</name>
    <name type="common">huchen</name>
    <dbReference type="NCBI Taxonomy" id="62062"/>
    <lineage>
        <taxon>Eukaryota</taxon>
        <taxon>Metazoa</taxon>
        <taxon>Chordata</taxon>
        <taxon>Craniata</taxon>
        <taxon>Vertebrata</taxon>
        <taxon>Euteleostomi</taxon>
        <taxon>Actinopterygii</taxon>
        <taxon>Neopterygii</taxon>
        <taxon>Teleostei</taxon>
        <taxon>Protacanthopterygii</taxon>
        <taxon>Salmoniformes</taxon>
        <taxon>Salmonidae</taxon>
        <taxon>Salmoninae</taxon>
        <taxon>Hucho</taxon>
    </lineage>
</organism>
<dbReference type="AlphaFoldDB" id="A0A4W5LUD9"/>
<dbReference type="GO" id="GO:0005615">
    <property type="term" value="C:extracellular space"/>
    <property type="evidence" value="ECO:0007669"/>
    <property type="project" value="TreeGrafter"/>
</dbReference>
<proteinExistence type="inferred from homology"/>
<reference evidence="7" key="3">
    <citation type="submission" date="2025-09" db="UniProtKB">
        <authorList>
            <consortium name="Ensembl"/>
        </authorList>
    </citation>
    <scope>IDENTIFICATION</scope>
</reference>
<evidence type="ECO:0000256" key="5">
    <source>
        <dbReference type="ARBA" id="ARBA00023180"/>
    </source>
</evidence>
<dbReference type="Pfam" id="PF01835">
    <property type="entry name" value="MG2"/>
    <property type="match status" value="1"/>
</dbReference>